<dbReference type="Pfam" id="PF17820">
    <property type="entry name" value="PDZ_6"/>
    <property type="match status" value="1"/>
</dbReference>
<dbReference type="Proteomes" id="UP000273898">
    <property type="component" value="Unassembled WGS sequence"/>
</dbReference>
<evidence type="ECO:0000313" key="5">
    <source>
        <dbReference type="Proteomes" id="UP000297429"/>
    </source>
</evidence>
<dbReference type="GO" id="GO:0006508">
    <property type="term" value="P:proteolysis"/>
    <property type="evidence" value="ECO:0007669"/>
    <property type="project" value="UniProtKB-KW"/>
</dbReference>
<dbReference type="PROSITE" id="PS50106">
    <property type="entry name" value="PDZ"/>
    <property type="match status" value="1"/>
</dbReference>
<dbReference type="EMBL" id="SOPX01000001">
    <property type="protein sequence ID" value="TFB32884.1"/>
    <property type="molecule type" value="Genomic_DNA"/>
</dbReference>
<dbReference type="EMBL" id="RCCK01000013">
    <property type="protein sequence ID" value="RLJ73481.1"/>
    <property type="molecule type" value="Genomic_DNA"/>
</dbReference>
<dbReference type="InterPro" id="IPR036034">
    <property type="entry name" value="PDZ_sf"/>
</dbReference>
<dbReference type="Pfam" id="PF13650">
    <property type="entry name" value="Asp_protease_2"/>
    <property type="match status" value="2"/>
</dbReference>
<dbReference type="OrthoDB" id="3521766at2"/>
<dbReference type="AlphaFoldDB" id="A0A497Y1C8"/>
<protein>
    <submittedName>
        <fullName evidence="2">Aspartyl protease</fullName>
    </submittedName>
    <submittedName>
        <fullName evidence="3">PDZ domain-containing protein</fullName>
    </submittedName>
</protein>
<feature type="domain" description="PDZ" evidence="1">
    <location>
        <begin position="330"/>
        <end position="388"/>
    </location>
</feature>
<dbReference type="GO" id="GO:0008233">
    <property type="term" value="F:peptidase activity"/>
    <property type="evidence" value="ECO:0007669"/>
    <property type="project" value="UniProtKB-KW"/>
</dbReference>
<organism evidence="2 4">
    <name type="scientific">Pedobacter alluvionis</name>
    <dbReference type="NCBI Taxonomy" id="475253"/>
    <lineage>
        <taxon>Bacteria</taxon>
        <taxon>Pseudomonadati</taxon>
        <taxon>Bacteroidota</taxon>
        <taxon>Sphingobacteriia</taxon>
        <taxon>Sphingobacteriales</taxon>
        <taxon>Sphingobacteriaceae</taxon>
        <taxon>Pedobacter</taxon>
    </lineage>
</organism>
<evidence type="ECO:0000313" key="2">
    <source>
        <dbReference type="EMBL" id="RLJ73481.1"/>
    </source>
</evidence>
<dbReference type="Proteomes" id="UP000297429">
    <property type="component" value="Unassembled WGS sequence"/>
</dbReference>
<dbReference type="Gene3D" id="2.40.70.10">
    <property type="entry name" value="Acid Proteases"/>
    <property type="match status" value="2"/>
</dbReference>
<evidence type="ECO:0000313" key="4">
    <source>
        <dbReference type="Proteomes" id="UP000273898"/>
    </source>
</evidence>
<sequence>MLTKYSPGVIICLRKLSICLGLVFFVFSVSGQEFLFKGNRQKQSISFKCIKNLMVIPVYVNGKGPYDFVLDTGVGPMIITDPSIIDSLNFSNLRKIKVSGLGIETVEAYVSQSLDVKVGSTSIKYIPAAILKEDLFNLSGHLGLKIYGLLGFSFFNSFIVDIRYSENRLIIYDHDAKIKYRGKKIPIEIENQKPYILATIDAPGNKTVEARFLMDTGASHALSLEMLNGTEFPLPEKKIKANLGMSLSGQIKGYVGRLSKFNIGGHVFKDVVAGFPDFESIAYKIDLSKRNGNLGADLLRKFNIQFNYQGGFIYVKPNGLSKIPFEHDMVGMVLYLDQKEYKRVLIGEIDENSPAEKAGLCADDEIIAVNFKNIDAYSLNDLAEMFKSKADRNIILEIFRDNQVYFKVVRLEKRI</sequence>
<dbReference type="RefSeq" id="WP_121285264.1">
    <property type="nucleotide sequence ID" value="NZ_RCCK01000013.1"/>
</dbReference>
<dbReference type="InterPro" id="IPR041489">
    <property type="entry name" value="PDZ_6"/>
</dbReference>
<evidence type="ECO:0000313" key="3">
    <source>
        <dbReference type="EMBL" id="TFB32884.1"/>
    </source>
</evidence>
<dbReference type="Gene3D" id="2.30.42.10">
    <property type="match status" value="1"/>
</dbReference>
<keyword evidence="2" id="KW-0645">Protease</keyword>
<dbReference type="InterPro" id="IPR021109">
    <property type="entry name" value="Peptidase_aspartic_dom_sf"/>
</dbReference>
<dbReference type="SUPFAM" id="SSF50156">
    <property type="entry name" value="PDZ domain-like"/>
    <property type="match status" value="1"/>
</dbReference>
<evidence type="ECO:0000259" key="1">
    <source>
        <dbReference type="PROSITE" id="PS50106"/>
    </source>
</evidence>
<reference evidence="3 5" key="2">
    <citation type="submission" date="2019-03" db="EMBL/GenBank/DDBJ databases">
        <authorList>
            <person name="He R.-H."/>
        </authorList>
    </citation>
    <scope>NUCLEOTIDE SEQUENCE [LARGE SCALE GENOMIC DNA]</scope>
    <source>
        <strain evidence="3 5">DSM 19624</strain>
    </source>
</reference>
<comment type="caution">
    <text evidence="2">The sequence shown here is derived from an EMBL/GenBank/DDBJ whole genome shotgun (WGS) entry which is preliminary data.</text>
</comment>
<keyword evidence="2" id="KW-0378">Hydrolase</keyword>
<name>A0A497Y1C8_9SPHI</name>
<dbReference type="InterPro" id="IPR001478">
    <property type="entry name" value="PDZ"/>
</dbReference>
<dbReference type="SMART" id="SM00228">
    <property type="entry name" value="PDZ"/>
    <property type="match status" value="1"/>
</dbReference>
<keyword evidence="5" id="KW-1185">Reference proteome</keyword>
<reference evidence="2 4" key="1">
    <citation type="submission" date="2018-10" db="EMBL/GenBank/DDBJ databases">
        <title>Genomic Encyclopedia of Archaeal and Bacterial Type Strains, Phase II (KMG-II): from individual species to whole genera.</title>
        <authorList>
            <person name="Goeker M."/>
        </authorList>
    </citation>
    <scope>NUCLEOTIDE SEQUENCE [LARGE SCALE GENOMIC DNA]</scope>
    <source>
        <strain evidence="2 4">DSM 19624</strain>
    </source>
</reference>
<proteinExistence type="predicted"/>
<accession>A0A497Y1C8</accession>
<gene>
    <name evidence="2" type="ORF">BCL90_3638</name>
    <name evidence="3" type="ORF">E3V97_02255</name>
</gene>